<evidence type="ECO:0000313" key="8">
    <source>
        <dbReference type="EMBL" id="MBP2071055.1"/>
    </source>
</evidence>
<evidence type="ECO:0000259" key="7">
    <source>
        <dbReference type="Pfam" id="PF16369"/>
    </source>
</evidence>
<dbReference type="Gene3D" id="2.115.10.20">
    <property type="entry name" value="Glycosyl hydrolase domain, family 43"/>
    <property type="match status" value="1"/>
</dbReference>
<name>A0ABS4NBJ9_9THEO</name>
<evidence type="ECO:0000256" key="4">
    <source>
        <dbReference type="ARBA" id="ARBA00023295"/>
    </source>
</evidence>
<reference evidence="8" key="1">
    <citation type="submission" date="2021-03" db="EMBL/GenBank/DDBJ databases">
        <title>Genomic Encyclopedia of Type Strains, Phase IV (KMG-IV): sequencing the most valuable type-strain genomes for metagenomic binning, comparative biology and taxonomic classification.</title>
        <authorList>
            <person name="Goeker M."/>
        </authorList>
    </citation>
    <scope>NUCLEOTIDE SEQUENCE</scope>
    <source>
        <strain evidence="8">DSM 101588</strain>
    </source>
</reference>
<dbReference type="InterPro" id="IPR023296">
    <property type="entry name" value="Glyco_hydro_beta-prop_sf"/>
</dbReference>
<proteinExistence type="inferred from homology"/>
<evidence type="ECO:0000256" key="1">
    <source>
        <dbReference type="ARBA" id="ARBA00004834"/>
    </source>
</evidence>
<dbReference type="SUPFAM" id="SSF75005">
    <property type="entry name" value="Arabinanase/levansucrase/invertase"/>
    <property type="match status" value="1"/>
</dbReference>
<feature type="signal peptide" evidence="6">
    <location>
        <begin position="1"/>
        <end position="19"/>
    </location>
</feature>
<comment type="pathway">
    <text evidence="1">Glycan metabolism; L-arabinan degradation.</text>
</comment>
<dbReference type="CDD" id="cd08998">
    <property type="entry name" value="GH43_Arb43a-like"/>
    <property type="match status" value="1"/>
</dbReference>
<evidence type="ECO:0000256" key="6">
    <source>
        <dbReference type="SAM" id="SignalP"/>
    </source>
</evidence>
<comment type="similarity">
    <text evidence="2 5">Belongs to the glycosyl hydrolase 43 family.</text>
</comment>
<evidence type="ECO:0000256" key="2">
    <source>
        <dbReference type="ARBA" id="ARBA00009865"/>
    </source>
</evidence>
<dbReference type="InterPro" id="IPR050727">
    <property type="entry name" value="GH43_arabinanases"/>
</dbReference>
<dbReference type="PROSITE" id="PS51257">
    <property type="entry name" value="PROKAR_LIPOPROTEIN"/>
    <property type="match status" value="1"/>
</dbReference>
<evidence type="ECO:0000256" key="5">
    <source>
        <dbReference type="RuleBase" id="RU361187"/>
    </source>
</evidence>
<keyword evidence="4 5" id="KW-0326">Glycosidase</keyword>
<dbReference type="EMBL" id="JAGGLT010000004">
    <property type="protein sequence ID" value="MBP2071055.1"/>
    <property type="molecule type" value="Genomic_DNA"/>
</dbReference>
<comment type="caution">
    <text evidence="8">The sequence shown here is derived from an EMBL/GenBank/DDBJ whole genome shotgun (WGS) entry which is preliminary data.</text>
</comment>
<feature type="domain" description="Extracellular endo-alpha-(1-&gt;5)-L-arabinanase C-terminal" evidence="7">
    <location>
        <begin position="352"/>
        <end position="464"/>
    </location>
</feature>
<accession>A0ABS4NBJ9</accession>
<dbReference type="PANTHER" id="PTHR43301:SF3">
    <property type="entry name" value="ARABINAN ENDO-1,5-ALPHA-L-ARABINOSIDASE A-RELATED"/>
    <property type="match status" value="1"/>
</dbReference>
<dbReference type="InterPro" id="IPR032291">
    <property type="entry name" value="Abn2_C"/>
</dbReference>
<keyword evidence="6" id="KW-0732">Signal</keyword>
<gene>
    <name evidence="8" type="ORF">J2Z80_000555</name>
</gene>
<dbReference type="GO" id="GO:0046558">
    <property type="term" value="F:arabinan endo-1,5-alpha-L-arabinosidase activity"/>
    <property type="evidence" value="ECO:0007669"/>
    <property type="project" value="UniProtKB-EC"/>
</dbReference>
<evidence type="ECO:0000313" key="9">
    <source>
        <dbReference type="Proteomes" id="UP001166402"/>
    </source>
</evidence>
<dbReference type="Pfam" id="PF04616">
    <property type="entry name" value="Glyco_hydro_43"/>
    <property type="match status" value="1"/>
</dbReference>
<evidence type="ECO:0000256" key="3">
    <source>
        <dbReference type="ARBA" id="ARBA00022801"/>
    </source>
</evidence>
<feature type="chain" id="PRO_5045369765" evidence="6">
    <location>
        <begin position="20"/>
        <end position="471"/>
    </location>
</feature>
<dbReference type="Proteomes" id="UP001166402">
    <property type="component" value="Unassembled WGS sequence"/>
</dbReference>
<organism evidence="8 9">
    <name type="scientific">Thermoanaerobacterium butyriciformans</name>
    <dbReference type="NCBI Taxonomy" id="1702242"/>
    <lineage>
        <taxon>Bacteria</taxon>
        <taxon>Bacillati</taxon>
        <taxon>Bacillota</taxon>
        <taxon>Clostridia</taxon>
        <taxon>Thermoanaerobacterales</taxon>
        <taxon>Thermoanaerobacteraceae</taxon>
        <taxon>Thermoanaerobacterium</taxon>
    </lineage>
</organism>
<dbReference type="PANTHER" id="PTHR43301">
    <property type="entry name" value="ARABINAN ENDO-1,5-ALPHA-L-ARABINOSIDASE"/>
    <property type="match status" value="1"/>
</dbReference>
<sequence length="471" mass="53581">MKRIIFLILMGLLSIIMSACSSSSSKTTIIYPKEPPKDDLYDSSIINDESKWGTMNVHDPSIFKDGDWYYIFSTDVKVGGTPRAGIQVRKSKDLIHWQWVGYALDGVPKEAEDWTGATNLWAPDVTKIGDTYYLYYVASTFGTNQSFIGLATSKSIEGPWQDQGAVFKSQQGDEWNALDPNIVYAADGTMWMDFGSFFGGIYIVQLDPKTGKLMNNATPKLIARRSGADAIEGPYIIYNKQQKKYYLFTSFDSLFSDYNVRVSRSDNIDGPYVDFNGNLMTDTNVDSGTKILGSYKFDGNDGWIAPGHNSVLVDGNNYYIIHHARGEKDTNWPYLHVRKILWSDDGWPMVSPERYAGETEQQINKDEIIGKWEIIELDKNVNSEVTSTKIELLRNGKINTNDSKDHWEFSGKNTIKLYFYDPDHVQKGQYWVETAKIIPAWDWENWNPTLVFTGYDQTGTAIWGKMDKESK</sequence>
<protein>
    <submittedName>
        <fullName evidence="8">Arabinan endo-1,5-alpha-L-arabinosidase</fullName>
        <ecNumber evidence="8">3.2.1.99</ecNumber>
    </submittedName>
</protein>
<dbReference type="Pfam" id="PF16369">
    <property type="entry name" value="GH43_C"/>
    <property type="match status" value="1"/>
</dbReference>
<dbReference type="EC" id="3.2.1.99" evidence="8"/>
<dbReference type="Gene3D" id="2.40.128.10">
    <property type="match status" value="1"/>
</dbReference>
<keyword evidence="9" id="KW-1185">Reference proteome</keyword>
<dbReference type="RefSeq" id="WP_209453017.1">
    <property type="nucleotide sequence ID" value="NZ_JAGGLT010000004.1"/>
</dbReference>
<dbReference type="InterPro" id="IPR006710">
    <property type="entry name" value="Glyco_hydro_43"/>
</dbReference>
<keyword evidence="3 5" id="KW-0378">Hydrolase</keyword>